<evidence type="ECO:0000259" key="1">
    <source>
        <dbReference type="PROSITE" id="PS51340"/>
    </source>
</evidence>
<keyword evidence="3" id="KW-1185">Reference proteome</keyword>
<gene>
    <name evidence="2" type="ORF">AWC05_11295</name>
</gene>
<dbReference type="STRING" id="292462.AWC05_11295"/>
<name>A0A1X1UFZ5_MYCFL</name>
<organism evidence="2 3">
    <name type="scientific">Mycobacterium florentinum</name>
    <dbReference type="NCBI Taxonomy" id="292462"/>
    <lineage>
        <taxon>Bacteria</taxon>
        <taxon>Bacillati</taxon>
        <taxon>Actinomycetota</taxon>
        <taxon>Actinomycetes</taxon>
        <taxon>Mycobacteriales</taxon>
        <taxon>Mycobacteriaceae</taxon>
        <taxon>Mycobacterium</taxon>
        <taxon>Mycobacterium simiae complex</taxon>
    </lineage>
</organism>
<evidence type="ECO:0000313" key="2">
    <source>
        <dbReference type="EMBL" id="ORV55775.1"/>
    </source>
</evidence>
<dbReference type="EMBL" id="LQOV01000006">
    <property type="protein sequence ID" value="ORV55775.1"/>
    <property type="molecule type" value="Genomic_DNA"/>
</dbReference>
<proteinExistence type="predicted"/>
<dbReference type="SUPFAM" id="SSF141673">
    <property type="entry name" value="MOSC N-terminal domain-like"/>
    <property type="match status" value="1"/>
</dbReference>
<dbReference type="SUPFAM" id="SSF50800">
    <property type="entry name" value="PK beta-barrel domain-like"/>
    <property type="match status" value="1"/>
</dbReference>
<accession>A0A1X1UFZ5</accession>
<dbReference type="InterPro" id="IPR011037">
    <property type="entry name" value="Pyrv_Knase-like_insert_dom_sf"/>
</dbReference>
<dbReference type="GO" id="GO:0003824">
    <property type="term" value="F:catalytic activity"/>
    <property type="evidence" value="ECO:0007669"/>
    <property type="project" value="InterPro"/>
</dbReference>
<dbReference type="Pfam" id="PF03473">
    <property type="entry name" value="MOSC"/>
    <property type="match status" value="1"/>
</dbReference>
<comment type="caution">
    <text evidence="2">The sequence shown here is derived from an EMBL/GenBank/DDBJ whole genome shotgun (WGS) entry which is preliminary data.</text>
</comment>
<dbReference type="Proteomes" id="UP000193010">
    <property type="component" value="Unassembled WGS sequence"/>
</dbReference>
<feature type="domain" description="MOSC" evidence="1">
    <location>
        <begin position="125"/>
        <end position="266"/>
    </location>
</feature>
<dbReference type="InterPro" id="IPR005303">
    <property type="entry name" value="MOCOS_middle"/>
</dbReference>
<protein>
    <submittedName>
        <fullName evidence="2">Molybdenum cofactor biosysynthesis protein</fullName>
    </submittedName>
</protein>
<reference evidence="2 3" key="1">
    <citation type="submission" date="2016-01" db="EMBL/GenBank/DDBJ databases">
        <title>The new phylogeny of the genus Mycobacterium.</title>
        <authorList>
            <person name="Tarcisio F."/>
            <person name="Conor M."/>
            <person name="Antonella G."/>
            <person name="Elisabetta G."/>
            <person name="Giulia F.S."/>
            <person name="Sara T."/>
            <person name="Anna F."/>
            <person name="Clotilde B."/>
            <person name="Roberto B."/>
            <person name="Veronica D.S."/>
            <person name="Fabio R."/>
            <person name="Monica P."/>
            <person name="Olivier J."/>
            <person name="Enrico T."/>
            <person name="Nicola S."/>
        </authorList>
    </citation>
    <scope>NUCLEOTIDE SEQUENCE [LARGE SCALE GENOMIC DNA]</scope>
    <source>
        <strain evidence="2 3">DSM 44852</strain>
    </source>
</reference>
<dbReference type="InterPro" id="IPR005302">
    <property type="entry name" value="MoCF_Sase_C"/>
</dbReference>
<dbReference type="GO" id="GO:0030170">
    <property type="term" value="F:pyridoxal phosphate binding"/>
    <property type="evidence" value="ECO:0007669"/>
    <property type="project" value="InterPro"/>
</dbReference>
<dbReference type="AlphaFoldDB" id="A0A1X1UFZ5"/>
<evidence type="ECO:0000313" key="3">
    <source>
        <dbReference type="Proteomes" id="UP000193010"/>
    </source>
</evidence>
<sequence>MRVESLRRYPVKSMLGEAVESLFVDERGADGDRRLALLDATTGHVASAKQARLWRGLLKCTANGDTGRVSIGLPDGTTVAADDPGVNELLSRLLGRAVRLVSQRPDGATVERPDPEQLLERGLDADVAGRILEIGLGTPGDSFTDDAPLHAITTATSEHIGVETLRYRPNLVIATPTGCPPYVENDWVEREFGIGEVRLRGLELTPRCVVPTLEHGPLPKSPRALRIPAAENRLQAGTCGVAACAGIYFKATTPGVIRVGDEVILDP</sequence>
<dbReference type="GO" id="GO:0030151">
    <property type="term" value="F:molybdenum ion binding"/>
    <property type="evidence" value="ECO:0007669"/>
    <property type="project" value="InterPro"/>
</dbReference>
<dbReference type="RefSeq" id="WP_085220250.1">
    <property type="nucleotide sequence ID" value="NZ_AP022576.1"/>
</dbReference>
<dbReference type="OrthoDB" id="9793178at2"/>
<dbReference type="PROSITE" id="PS51340">
    <property type="entry name" value="MOSC"/>
    <property type="match status" value="1"/>
</dbReference>
<dbReference type="Pfam" id="PF03476">
    <property type="entry name" value="MOSC_N"/>
    <property type="match status" value="1"/>
</dbReference>